<feature type="binding site" evidence="11">
    <location>
        <position position="434"/>
    </location>
    <ligand>
        <name>Zn(2+)</name>
        <dbReference type="ChEBI" id="CHEBI:29105"/>
        <note>catalytic</note>
    </ligand>
</feature>
<evidence type="ECO:0000256" key="4">
    <source>
        <dbReference type="ARBA" id="ARBA00022670"/>
    </source>
</evidence>
<keyword evidence="5 11" id="KW-0479">Metal-binding</keyword>
<feature type="binding site" evidence="11">
    <location>
        <position position="405"/>
    </location>
    <ligand>
        <name>Zn(2+)</name>
        <dbReference type="ChEBI" id="CHEBI:29105"/>
        <note>catalytic</note>
    </ligand>
</feature>
<dbReference type="GO" id="GO:0006508">
    <property type="term" value="P:proteolysis"/>
    <property type="evidence" value="ECO:0007669"/>
    <property type="project" value="UniProtKB-KW"/>
</dbReference>
<keyword evidence="9 12" id="KW-0865">Zymogen</keyword>
<feature type="binding site" evidence="11">
    <location>
        <position position="409"/>
    </location>
    <ligand>
        <name>Zn(2+)</name>
        <dbReference type="ChEBI" id="CHEBI:29105"/>
        <note>catalytic</note>
    </ligand>
</feature>
<dbReference type="EMBL" id="CACVBS010000050">
    <property type="protein sequence ID" value="CAA7265704.1"/>
    <property type="molecule type" value="Genomic_DNA"/>
</dbReference>
<keyword evidence="3 12" id="KW-0964">Secreted</keyword>
<comment type="subcellular location">
    <subcellularLocation>
        <location evidence="1 12">Secreted</location>
    </subcellularLocation>
</comment>
<keyword evidence="14" id="KW-1185">Reference proteome</keyword>
<evidence type="ECO:0000256" key="9">
    <source>
        <dbReference type="ARBA" id="ARBA00023145"/>
    </source>
</evidence>
<evidence type="ECO:0000256" key="2">
    <source>
        <dbReference type="ARBA" id="ARBA00006006"/>
    </source>
</evidence>
<dbReference type="Pfam" id="PF02128">
    <property type="entry name" value="Peptidase_M36"/>
    <property type="match status" value="1"/>
</dbReference>
<evidence type="ECO:0000256" key="6">
    <source>
        <dbReference type="ARBA" id="ARBA00022801"/>
    </source>
</evidence>
<dbReference type="Gene3D" id="1.10.390.10">
    <property type="entry name" value="Neutral Protease Domain 2"/>
    <property type="match status" value="1"/>
</dbReference>
<dbReference type="PANTHER" id="PTHR33478:SF1">
    <property type="entry name" value="EXTRACELLULAR METALLOPROTEINASE MEP"/>
    <property type="match status" value="1"/>
</dbReference>
<dbReference type="InterPro" id="IPR027268">
    <property type="entry name" value="Peptidase_M4/M1_CTD_sf"/>
</dbReference>
<comment type="similarity">
    <text evidence="2 12">Belongs to the peptidase M36 family.</text>
</comment>
<evidence type="ECO:0000256" key="10">
    <source>
        <dbReference type="PIRSR" id="PIRSR601842-1"/>
    </source>
</evidence>
<feature type="chain" id="PRO_5035965698" description="Extracellular metalloproteinase" evidence="12">
    <location>
        <begin position="24"/>
        <end position="599"/>
    </location>
</feature>
<evidence type="ECO:0000313" key="14">
    <source>
        <dbReference type="Proteomes" id="UP000467700"/>
    </source>
</evidence>
<feature type="binding site" evidence="11">
    <location>
        <position position="226"/>
    </location>
    <ligand>
        <name>Zn(2+)</name>
        <dbReference type="ChEBI" id="CHEBI:29105"/>
        <note>catalytic</note>
    </ligand>
</feature>
<keyword evidence="4 12" id="KW-0645">Protease</keyword>
<evidence type="ECO:0000256" key="8">
    <source>
        <dbReference type="ARBA" id="ARBA00023049"/>
    </source>
</evidence>
<dbReference type="PANTHER" id="PTHR33478">
    <property type="entry name" value="EXTRACELLULAR METALLOPROTEINASE MEP"/>
    <property type="match status" value="1"/>
</dbReference>
<dbReference type="AlphaFoldDB" id="A0A8S0VWZ3"/>
<evidence type="ECO:0000256" key="5">
    <source>
        <dbReference type="ARBA" id="ARBA00022723"/>
    </source>
</evidence>
<dbReference type="PRINTS" id="PR00999">
    <property type="entry name" value="FUNGALYSIN"/>
</dbReference>
<dbReference type="SUPFAM" id="SSF55486">
    <property type="entry name" value="Metalloproteases ('zincins'), catalytic domain"/>
    <property type="match status" value="1"/>
</dbReference>
<dbReference type="GO" id="GO:0008270">
    <property type="term" value="F:zinc ion binding"/>
    <property type="evidence" value="ECO:0007669"/>
    <property type="project" value="InterPro"/>
</dbReference>
<feature type="active site" evidence="10">
    <location>
        <position position="406"/>
    </location>
</feature>
<proteinExistence type="inferred from homology"/>
<sequence>MAAFNKILSSVLLAIAYSSIASAFQERSVVDDLKHSTHRVRHISRDLKLEVFHPESTYETFGTGIEHTLDARAPRDLNSTALSFIQSRLGVDASSVGFKSGYTDGGEKFAYVKQYHDGIPFINAVANVAWKDDKVVSFGASFVKPNSIAGSRPTVAASSVISKVEAAFDGKYNGRPTGLEYLAQADGSVALVHTIQVQNLDVNSWYEVYVDAHTGEVLSATDYVADASYTVLPINKKILTEGQETLTNPQDTLASPSGWHAWGTTTTTTTSGNNVLAYRSTTTSLTSQSATGLVFNYPYTASGAPSTTANINSARTNAFYVINTIHDFAYRYGFTETAFNFQTDNFGRGGAANDRVQVSVQDSSGTNNANFATPPDGQSGICRMYIWTQTTPNRDGSLENDILVHEMTHGITNRMTGGGTGRCLQTTEAGGLGEGWSDALADWTQHKSATVRDFVLGDYVTNNPAGIRTRPYSTSTTTNPLRYSNVSGLTSVHRIGEIWANILHNVYASLVAQHGWSATARTNPAGTEGNIVFLHLFLDALRLQPCNPTFVTARAAWIQADANRYSGANRCLLWRAFASRGLGLNASGFVDNTAIPSDC</sequence>
<dbReference type="InterPro" id="IPR001842">
    <property type="entry name" value="Peptidase_M36"/>
</dbReference>
<keyword evidence="6 12" id="KW-0378">Hydrolase</keyword>
<dbReference type="GO" id="GO:0005615">
    <property type="term" value="C:extracellular space"/>
    <property type="evidence" value="ECO:0007669"/>
    <property type="project" value="InterPro"/>
</dbReference>
<evidence type="ECO:0000313" key="13">
    <source>
        <dbReference type="EMBL" id="CAA7265704.1"/>
    </source>
</evidence>
<dbReference type="Gene3D" id="3.10.170.10">
    <property type="match status" value="1"/>
</dbReference>
<evidence type="ECO:0000256" key="3">
    <source>
        <dbReference type="ARBA" id="ARBA00022525"/>
    </source>
</evidence>
<evidence type="ECO:0000256" key="1">
    <source>
        <dbReference type="ARBA" id="ARBA00004613"/>
    </source>
</evidence>
<accession>A0A8S0VWZ3</accession>
<comment type="caution">
    <text evidence="13">The sequence shown here is derived from an EMBL/GenBank/DDBJ whole genome shotgun (WGS) entry which is preliminary data.</text>
</comment>
<keyword evidence="7 11" id="KW-0862">Zinc</keyword>
<dbReference type="GO" id="GO:0004222">
    <property type="term" value="F:metalloendopeptidase activity"/>
    <property type="evidence" value="ECO:0007669"/>
    <property type="project" value="InterPro"/>
</dbReference>
<feature type="signal peptide" evidence="12">
    <location>
        <begin position="1"/>
        <end position="23"/>
    </location>
</feature>
<comment type="cofactor">
    <cofactor evidence="11">
        <name>Zn(2+)</name>
        <dbReference type="ChEBI" id="CHEBI:29105"/>
    </cofactor>
    <text evidence="11">Binds 1 zinc ion per subunit.</text>
</comment>
<keyword evidence="8 12" id="KW-0482">Metalloprotease</keyword>
<name>A0A8S0VWZ3_CYCAE</name>
<gene>
    <name evidence="13" type="ORF">AAE3_LOCUS7993</name>
</gene>
<dbReference type="InterPro" id="IPR050371">
    <property type="entry name" value="Fungal_virulence_M36"/>
</dbReference>
<keyword evidence="12" id="KW-0732">Signal</keyword>
<protein>
    <recommendedName>
        <fullName evidence="12">Extracellular metalloproteinase</fullName>
        <ecNumber evidence="12">3.4.24.-</ecNumber>
    </recommendedName>
    <alternativeName>
        <fullName evidence="12">Fungalysin</fullName>
    </alternativeName>
</protein>
<dbReference type="OrthoDB" id="3227768at2759"/>
<reference evidence="13 14" key="1">
    <citation type="submission" date="2020-01" db="EMBL/GenBank/DDBJ databases">
        <authorList>
            <person name="Gupta K D."/>
        </authorList>
    </citation>
    <scope>NUCLEOTIDE SEQUENCE [LARGE SCALE GENOMIC DNA]</scope>
</reference>
<evidence type="ECO:0000256" key="7">
    <source>
        <dbReference type="ARBA" id="ARBA00022833"/>
    </source>
</evidence>
<dbReference type="EC" id="3.4.24.-" evidence="12"/>
<dbReference type="Proteomes" id="UP000467700">
    <property type="component" value="Unassembled WGS sequence"/>
</dbReference>
<evidence type="ECO:0000256" key="12">
    <source>
        <dbReference type="RuleBase" id="RU364017"/>
    </source>
</evidence>
<dbReference type="CDD" id="cd09596">
    <property type="entry name" value="M36"/>
    <property type="match status" value="1"/>
</dbReference>
<organism evidence="13 14">
    <name type="scientific">Cyclocybe aegerita</name>
    <name type="common">Black poplar mushroom</name>
    <name type="synonym">Agrocybe aegerita</name>
    <dbReference type="NCBI Taxonomy" id="1973307"/>
    <lineage>
        <taxon>Eukaryota</taxon>
        <taxon>Fungi</taxon>
        <taxon>Dikarya</taxon>
        <taxon>Basidiomycota</taxon>
        <taxon>Agaricomycotina</taxon>
        <taxon>Agaricomycetes</taxon>
        <taxon>Agaricomycetidae</taxon>
        <taxon>Agaricales</taxon>
        <taxon>Agaricineae</taxon>
        <taxon>Bolbitiaceae</taxon>
        <taxon>Cyclocybe</taxon>
    </lineage>
</organism>
<evidence type="ECO:0000256" key="11">
    <source>
        <dbReference type="PIRSR" id="PIRSR601842-2"/>
    </source>
</evidence>